<dbReference type="EMBL" id="CH473975">
    <property type="protein sequence ID" value="EDL95723.1"/>
    <property type="molecule type" value="Genomic_DNA"/>
</dbReference>
<evidence type="ECO:0000313" key="1">
    <source>
        <dbReference type="EMBL" id="EDL95723.1"/>
    </source>
</evidence>
<organism evidence="1 2">
    <name type="scientific">Rattus norvegicus</name>
    <name type="common">Rat</name>
    <dbReference type="NCBI Taxonomy" id="10116"/>
    <lineage>
        <taxon>Eukaryota</taxon>
        <taxon>Metazoa</taxon>
        <taxon>Chordata</taxon>
        <taxon>Craniata</taxon>
        <taxon>Vertebrata</taxon>
        <taxon>Euteleostomi</taxon>
        <taxon>Mammalia</taxon>
        <taxon>Eutheria</taxon>
        <taxon>Euarchontoglires</taxon>
        <taxon>Glires</taxon>
        <taxon>Rodentia</taxon>
        <taxon>Myomorpha</taxon>
        <taxon>Muroidea</taxon>
        <taxon>Muridae</taxon>
        <taxon>Murinae</taxon>
        <taxon>Rattus</taxon>
    </lineage>
</organism>
<gene>
    <name evidence="1" type="ORF">rCG_58023</name>
</gene>
<proteinExistence type="predicted"/>
<protein>
    <submittedName>
        <fullName evidence="1">RCG58023</fullName>
    </submittedName>
</protein>
<evidence type="ECO:0000313" key="2">
    <source>
        <dbReference type="Proteomes" id="UP000234681"/>
    </source>
</evidence>
<dbReference type="AlphaFoldDB" id="A6J550"/>
<sequence>MPKTNSQATAGGGVWKWRFLSAAQPGVRFFRLPERPPPWRFNPFPSVLPATCSLNLATSAPSSPATLAGHLAANKQDVLPHRATLRGEARAGASDNDLPVSF</sequence>
<accession>A6J550</accession>
<dbReference type="Proteomes" id="UP000234681">
    <property type="component" value="Chromosome 8"/>
</dbReference>
<name>A6J550_RAT</name>
<reference evidence="2" key="1">
    <citation type="submission" date="2005-09" db="EMBL/GenBank/DDBJ databases">
        <authorList>
            <person name="Mural R.J."/>
            <person name="Li P.W."/>
            <person name="Adams M.D."/>
            <person name="Amanatides P.G."/>
            <person name="Baden-Tillson H."/>
            <person name="Barnstead M."/>
            <person name="Chin S.H."/>
            <person name="Dew I."/>
            <person name="Evans C.A."/>
            <person name="Ferriera S."/>
            <person name="Flanigan M."/>
            <person name="Fosler C."/>
            <person name="Glodek A."/>
            <person name="Gu Z."/>
            <person name="Holt R.A."/>
            <person name="Jennings D."/>
            <person name="Kraft C.L."/>
            <person name="Lu F."/>
            <person name="Nguyen T."/>
            <person name="Nusskern D.R."/>
            <person name="Pfannkoch C.M."/>
            <person name="Sitter C."/>
            <person name="Sutton G.G."/>
            <person name="Venter J.C."/>
            <person name="Wang Z."/>
            <person name="Woodage T."/>
            <person name="Zheng X.H."/>
            <person name="Zhong F."/>
        </authorList>
    </citation>
    <scope>NUCLEOTIDE SEQUENCE [LARGE SCALE GENOMIC DNA]</scope>
    <source>
        <strain>BN</strain>
        <strain evidence="2">Sprague-Dawley</strain>
    </source>
</reference>